<feature type="non-terminal residue" evidence="10">
    <location>
        <position position="238"/>
    </location>
</feature>
<evidence type="ECO:0000256" key="4">
    <source>
        <dbReference type="ARBA" id="ARBA00022692"/>
    </source>
</evidence>
<dbReference type="GO" id="GO:0006865">
    <property type="term" value="P:amino acid transport"/>
    <property type="evidence" value="ECO:0007669"/>
    <property type="project" value="UniProtKB-KW"/>
</dbReference>
<feature type="transmembrane region" description="Helical" evidence="9">
    <location>
        <begin position="183"/>
        <end position="204"/>
    </location>
</feature>
<dbReference type="InterPro" id="IPR001851">
    <property type="entry name" value="ABC_transp_permease"/>
</dbReference>
<dbReference type="GO" id="GO:0005886">
    <property type="term" value="C:plasma membrane"/>
    <property type="evidence" value="ECO:0007669"/>
    <property type="project" value="UniProtKB-SubCell"/>
</dbReference>
<sequence>FGAWMIYRYTRFGLATRAADENEKRATLLGYSPQFLAGLNWVISSVLAGLAGVIFLHKTMPNQLNLYVVSALAAALVGGLTSIPGAIVGGLGLGAFASMGVSATSYSWWPDWLPVDGVRAFAPVLVVILVLYFRGHKLPIRGTVGLGRQPRAPATKHPMVGVGVGVAIALVMSNIFISKWESTLTMTLVAILAMLSLVVLLGFLGQISLVQWTLAGVSSFVLIRLASDGIKVRPMDFF</sequence>
<protein>
    <recommendedName>
        <fullName evidence="11">Branched-chain amino acid ABC transporter permease</fullName>
    </recommendedName>
</protein>
<dbReference type="AlphaFoldDB" id="A0A383D1D0"/>
<keyword evidence="4 9" id="KW-0812">Transmembrane</keyword>
<name>A0A383D1D0_9ZZZZ</name>
<evidence type="ECO:0000256" key="7">
    <source>
        <dbReference type="ARBA" id="ARBA00023136"/>
    </source>
</evidence>
<comment type="similarity">
    <text evidence="8">Belongs to the binding-protein-dependent transport system permease family. LivHM subfamily.</text>
</comment>
<evidence type="ECO:0000256" key="3">
    <source>
        <dbReference type="ARBA" id="ARBA00022475"/>
    </source>
</evidence>
<accession>A0A383D1D0</accession>
<feature type="transmembrane region" description="Helical" evidence="9">
    <location>
        <begin position="117"/>
        <end position="133"/>
    </location>
</feature>
<evidence type="ECO:0000256" key="9">
    <source>
        <dbReference type="SAM" id="Phobius"/>
    </source>
</evidence>
<dbReference type="Pfam" id="PF02653">
    <property type="entry name" value="BPD_transp_2"/>
    <property type="match status" value="1"/>
</dbReference>
<keyword evidence="5" id="KW-0029">Amino-acid transport</keyword>
<dbReference type="InterPro" id="IPR052157">
    <property type="entry name" value="BCAA_transport_permease"/>
</dbReference>
<evidence type="ECO:0000256" key="8">
    <source>
        <dbReference type="ARBA" id="ARBA00037998"/>
    </source>
</evidence>
<evidence type="ECO:0000256" key="2">
    <source>
        <dbReference type="ARBA" id="ARBA00022448"/>
    </source>
</evidence>
<keyword evidence="6 9" id="KW-1133">Transmembrane helix</keyword>
<comment type="subcellular location">
    <subcellularLocation>
        <location evidence="1">Cell membrane</location>
        <topology evidence="1">Multi-pass membrane protein</topology>
    </subcellularLocation>
</comment>
<dbReference type="PANTHER" id="PTHR11795:SF451">
    <property type="entry name" value="ABC TRANSPORTER PERMEASE PROTEIN"/>
    <property type="match status" value="1"/>
</dbReference>
<organism evidence="10">
    <name type="scientific">marine metagenome</name>
    <dbReference type="NCBI Taxonomy" id="408172"/>
    <lineage>
        <taxon>unclassified sequences</taxon>
        <taxon>metagenomes</taxon>
        <taxon>ecological metagenomes</taxon>
    </lineage>
</organism>
<evidence type="ECO:0008006" key="11">
    <source>
        <dbReference type="Google" id="ProtNLM"/>
    </source>
</evidence>
<evidence type="ECO:0000256" key="5">
    <source>
        <dbReference type="ARBA" id="ARBA00022970"/>
    </source>
</evidence>
<feature type="transmembrane region" description="Helical" evidence="9">
    <location>
        <begin position="158"/>
        <end position="177"/>
    </location>
</feature>
<feature type="transmembrane region" description="Helical" evidence="9">
    <location>
        <begin position="35"/>
        <end position="56"/>
    </location>
</feature>
<reference evidence="10" key="1">
    <citation type="submission" date="2018-05" db="EMBL/GenBank/DDBJ databases">
        <authorList>
            <person name="Lanie J.A."/>
            <person name="Ng W.-L."/>
            <person name="Kazmierczak K.M."/>
            <person name="Andrzejewski T.M."/>
            <person name="Davidsen T.M."/>
            <person name="Wayne K.J."/>
            <person name="Tettelin H."/>
            <person name="Glass J.I."/>
            <person name="Rusch D."/>
            <person name="Podicherti R."/>
            <person name="Tsui H.-C.T."/>
            <person name="Winkler M.E."/>
        </authorList>
    </citation>
    <scope>NUCLEOTIDE SEQUENCE</scope>
</reference>
<proteinExistence type="inferred from homology"/>
<keyword evidence="7 9" id="KW-0472">Membrane</keyword>
<feature type="transmembrane region" description="Helical" evidence="9">
    <location>
        <begin position="68"/>
        <end position="97"/>
    </location>
</feature>
<feature type="non-terminal residue" evidence="10">
    <location>
        <position position="1"/>
    </location>
</feature>
<keyword evidence="2" id="KW-0813">Transport</keyword>
<evidence type="ECO:0000313" key="10">
    <source>
        <dbReference type="EMBL" id="SVE37688.1"/>
    </source>
</evidence>
<evidence type="ECO:0000256" key="1">
    <source>
        <dbReference type="ARBA" id="ARBA00004651"/>
    </source>
</evidence>
<keyword evidence="3" id="KW-1003">Cell membrane</keyword>
<evidence type="ECO:0000256" key="6">
    <source>
        <dbReference type="ARBA" id="ARBA00022989"/>
    </source>
</evidence>
<gene>
    <name evidence="10" type="ORF">METZ01_LOCUS490542</name>
</gene>
<dbReference type="EMBL" id="UINC01213078">
    <property type="protein sequence ID" value="SVE37688.1"/>
    <property type="molecule type" value="Genomic_DNA"/>
</dbReference>
<dbReference type="PANTHER" id="PTHR11795">
    <property type="entry name" value="BRANCHED-CHAIN AMINO ACID TRANSPORT SYSTEM PERMEASE PROTEIN LIVH"/>
    <property type="match status" value="1"/>
</dbReference>
<dbReference type="GO" id="GO:0022857">
    <property type="term" value="F:transmembrane transporter activity"/>
    <property type="evidence" value="ECO:0007669"/>
    <property type="project" value="InterPro"/>
</dbReference>